<keyword evidence="5" id="KW-1185">Reference proteome</keyword>
<sequence length="295" mass="32245">MKTLRSGIFLALMLALGLPAPAAARCVHDALDRKVCIADSVERVVSLSPGATELLFSAGAGEKLVAVSAWSDYPPEAGELPQVGNSNRLDLEAIVALEPDLVVAWVDGNSASQLAKIEALGIPVFWLKPRTFEHIASAVERLALLSGDETAGAGRAAAFLAGIAQLRERYQKAPPVRVFYQVWHEPLMTINDEELIGRAIRLCGGDNVFGHLPRLVPRISTEAVLEANPDAILSGGEDSDDRRWLDQWRRYPELTAVSRDNLYLIPPSLIQRPTLRMLEGSEQLCQTLERARARL</sequence>
<proteinExistence type="predicted"/>
<dbReference type="InterPro" id="IPR050902">
    <property type="entry name" value="ABC_Transporter_SBP"/>
</dbReference>
<dbReference type="InterPro" id="IPR054828">
    <property type="entry name" value="Vit_B12_bind_prot"/>
</dbReference>
<dbReference type="PANTHER" id="PTHR30535:SF34">
    <property type="entry name" value="MOLYBDATE-BINDING PROTEIN MOLA"/>
    <property type="match status" value="1"/>
</dbReference>
<name>A0A2V3ZND7_9GAMM</name>
<evidence type="ECO:0000313" key="4">
    <source>
        <dbReference type="EMBL" id="PXX92486.1"/>
    </source>
</evidence>
<feature type="chain" id="PRO_5015903376" evidence="2">
    <location>
        <begin position="25"/>
        <end position="295"/>
    </location>
</feature>
<dbReference type="PANTHER" id="PTHR30535">
    <property type="entry name" value="VITAMIN B12-BINDING PROTEIN"/>
    <property type="match status" value="1"/>
</dbReference>
<evidence type="ECO:0000256" key="1">
    <source>
        <dbReference type="ARBA" id="ARBA00022729"/>
    </source>
</evidence>
<dbReference type="EMBL" id="QFWX01000002">
    <property type="protein sequence ID" value="PXX92486.1"/>
    <property type="molecule type" value="Genomic_DNA"/>
</dbReference>
<reference evidence="5" key="1">
    <citation type="submission" date="2018-05" db="EMBL/GenBank/DDBJ databases">
        <authorList>
            <person name="Lu D."/>
        </authorList>
    </citation>
    <scope>NUCLEOTIDE SEQUENCE [LARGE SCALE GENOMIC DNA]</scope>
    <source>
        <strain evidence="5">F01</strain>
    </source>
</reference>
<dbReference type="GO" id="GO:0071281">
    <property type="term" value="P:cellular response to iron ion"/>
    <property type="evidence" value="ECO:0007669"/>
    <property type="project" value="TreeGrafter"/>
</dbReference>
<dbReference type="Pfam" id="PF01497">
    <property type="entry name" value="Peripla_BP_2"/>
    <property type="match status" value="1"/>
</dbReference>
<evidence type="ECO:0000259" key="3">
    <source>
        <dbReference type="PROSITE" id="PS50983"/>
    </source>
</evidence>
<evidence type="ECO:0000313" key="5">
    <source>
        <dbReference type="Proteomes" id="UP000253987"/>
    </source>
</evidence>
<dbReference type="PROSITE" id="PS50983">
    <property type="entry name" value="FE_B12_PBP"/>
    <property type="match status" value="1"/>
</dbReference>
<gene>
    <name evidence="4" type="ORF">DIT71_04635</name>
</gene>
<dbReference type="Proteomes" id="UP000253987">
    <property type="component" value="Unassembled WGS sequence"/>
</dbReference>
<organism evidence="4 5">
    <name type="scientific">Marinobacter vulgaris</name>
    <dbReference type="NCBI Taxonomy" id="1928331"/>
    <lineage>
        <taxon>Bacteria</taxon>
        <taxon>Pseudomonadati</taxon>
        <taxon>Pseudomonadota</taxon>
        <taxon>Gammaproteobacteria</taxon>
        <taxon>Pseudomonadales</taxon>
        <taxon>Marinobacteraceae</taxon>
        <taxon>Marinobacter</taxon>
    </lineage>
</organism>
<dbReference type="InterPro" id="IPR002491">
    <property type="entry name" value="ABC_transptr_periplasmic_BD"/>
</dbReference>
<evidence type="ECO:0000256" key="2">
    <source>
        <dbReference type="SAM" id="SignalP"/>
    </source>
</evidence>
<feature type="domain" description="Fe/B12 periplasmic-binding" evidence="3">
    <location>
        <begin position="43"/>
        <end position="292"/>
    </location>
</feature>
<dbReference type="NCBIfam" id="NF038402">
    <property type="entry name" value="TroA_like"/>
    <property type="match status" value="1"/>
</dbReference>
<dbReference type="AlphaFoldDB" id="A0A2V3ZND7"/>
<dbReference type="RefSeq" id="WP_114612040.1">
    <property type="nucleotide sequence ID" value="NZ_QFWX01000002.1"/>
</dbReference>
<dbReference type="SUPFAM" id="SSF53807">
    <property type="entry name" value="Helical backbone' metal receptor"/>
    <property type="match status" value="1"/>
</dbReference>
<keyword evidence="1 2" id="KW-0732">Signal</keyword>
<dbReference type="Gene3D" id="3.40.50.1980">
    <property type="entry name" value="Nitrogenase molybdenum iron protein domain"/>
    <property type="match status" value="2"/>
</dbReference>
<feature type="signal peptide" evidence="2">
    <location>
        <begin position="1"/>
        <end position="24"/>
    </location>
</feature>
<protein>
    <submittedName>
        <fullName evidence="4">Cobalamin-binding protein</fullName>
    </submittedName>
</protein>
<accession>A0A2V3ZND7</accession>
<reference evidence="4 5" key="2">
    <citation type="submission" date="2018-06" db="EMBL/GenBank/DDBJ databases">
        <title>Marinobactersediminissp. nov, a moderately halophilic bacterium isolated from marine solar saltern.</title>
        <authorList>
            <person name="Zhang Y."/>
        </authorList>
    </citation>
    <scope>NUCLEOTIDE SEQUENCE [LARGE SCALE GENOMIC DNA]</scope>
    <source>
        <strain evidence="4 5">F01</strain>
    </source>
</reference>
<dbReference type="OrthoDB" id="6495095at2"/>
<dbReference type="CDD" id="cd01144">
    <property type="entry name" value="BtuF"/>
    <property type="match status" value="1"/>
</dbReference>
<comment type="caution">
    <text evidence="4">The sequence shown here is derived from an EMBL/GenBank/DDBJ whole genome shotgun (WGS) entry which is preliminary data.</text>
</comment>